<sequence>MIKMKQRKAVSALAVLAIVIGLIVAPFQTTLAAPDFSVQGYGEGTTGGEGGDTITVSTGDALNDALKDKDEGTPLTVYVDGTITPANTSEGKINVKDVADVSILGVGTNGELDGIGIKVWRAENIIIRNLTIHEVRAGEKDAVSIEGPSSQIWVDHNELYQSLDVDKDYYDGLFDVKRDAENITFSWNYVHDGWKGMLMGSSDGDDDYRNITFHHNWFDSINSRVPAVRHGVAHLYNNYWNNIIDTGVNSRMGAELFIENNVFENSENPIGSWYSDDEGYWNQSGNAFINSTGSIPSSSTTSFTPDYSYTLDDTSDVKNLVQQYAGVGVVNP</sequence>
<evidence type="ECO:0000313" key="5">
    <source>
        <dbReference type="Proteomes" id="UP000295632"/>
    </source>
</evidence>
<evidence type="ECO:0000259" key="3">
    <source>
        <dbReference type="SMART" id="SM00656"/>
    </source>
</evidence>
<reference evidence="4 5" key="1">
    <citation type="submission" date="2019-03" db="EMBL/GenBank/DDBJ databases">
        <title>Genomic Encyclopedia of Type Strains, Phase IV (KMG-IV): sequencing the most valuable type-strain genomes for metagenomic binning, comparative biology and taxonomic classification.</title>
        <authorList>
            <person name="Goeker M."/>
        </authorList>
    </citation>
    <scope>NUCLEOTIDE SEQUENCE [LARGE SCALE GENOMIC DNA]</scope>
    <source>
        <strain evidence="4 5">DSM 28697</strain>
    </source>
</reference>
<dbReference type="SUPFAM" id="SSF51126">
    <property type="entry name" value="Pectin lyase-like"/>
    <property type="match status" value="1"/>
</dbReference>
<gene>
    <name evidence="4" type="ORF">EV213_11428</name>
</gene>
<dbReference type="InterPro" id="IPR012334">
    <property type="entry name" value="Pectin_lyas_fold"/>
</dbReference>
<keyword evidence="2" id="KW-0624">Polysaccharide degradation</keyword>
<feature type="domain" description="Pectate lyase" evidence="3">
    <location>
        <begin position="49"/>
        <end position="269"/>
    </location>
</feature>
<dbReference type="Pfam" id="PF00544">
    <property type="entry name" value="Pectate_lyase_4"/>
    <property type="match status" value="1"/>
</dbReference>
<organism evidence="4 5">
    <name type="scientific">Aureibacillus halotolerans</name>
    <dbReference type="NCBI Taxonomy" id="1508390"/>
    <lineage>
        <taxon>Bacteria</taxon>
        <taxon>Bacillati</taxon>
        <taxon>Bacillota</taxon>
        <taxon>Bacilli</taxon>
        <taxon>Bacillales</taxon>
        <taxon>Bacillaceae</taxon>
        <taxon>Aureibacillus</taxon>
    </lineage>
</organism>
<comment type="caution">
    <text evidence="4">The sequence shown here is derived from an EMBL/GenBank/DDBJ whole genome shotgun (WGS) entry which is preliminary data.</text>
</comment>
<dbReference type="Gene3D" id="2.160.20.10">
    <property type="entry name" value="Single-stranded right-handed beta-helix, Pectin lyase-like"/>
    <property type="match status" value="1"/>
</dbReference>
<dbReference type="EMBL" id="SNYJ01000014">
    <property type="protein sequence ID" value="TDQ37149.1"/>
    <property type="molecule type" value="Genomic_DNA"/>
</dbReference>
<keyword evidence="1 2" id="KW-0456">Lyase</keyword>
<name>A0A4R6TYN1_9BACI</name>
<dbReference type="GO" id="GO:0030570">
    <property type="term" value="F:pectate lyase activity"/>
    <property type="evidence" value="ECO:0007669"/>
    <property type="project" value="InterPro"/>
</dbReference>
<dbReference type="InterPro" id="IPR011050">
    <property type="entry name" value="Pectin_lyase_fold/virulence"/>
</dbReference>
<dbReference type="InterPro" id="IPR002022">
    <property type="entry name" value="Pec_lyase"/>
</dbReference>
<evidence type="ECO:0000256" key="1">
    <source>
        <dbReference type="ARBA" id="ARBA00023239"/>
    </source>
</evidence>
<dbReference type="PANTHER" id="PTHR31683:SF18">
    <property type="entry name" value="PECTATE LYASE 21-RELATED"/>
    <property type="match status" value="1"/>
</dbReference>
<dbReference type="AlphaFoldDB" id="A0A4R6TYN1"/>
<protein>
    <submittedName>
        <fullName evidence="4">Pectate lyase</fullName>
    </submittedName>
</protein>
<proteinExistence type="inferred from homology"/>
<evidence type="ECO:0000313" key="4">
    <source>
        <dbReference type="EMBL" id="TDQ37149.1"/>
    </source>
</evidence>
<dbReference type="PANTHER" id="PTHR31683">
    <property type="entry name" value="PECTATE LYASE 18-RELATED"/>
    <property type="match status" value="1"/>
</dbReference>
<accession>A0A4R6TYN1</accession>
<dbReference type="GO" id="GO:0000272">
    <property type="term" value="P:polysaccharide catabolic process"/>
    <property type="evidence" value="ECO:0007669"/>
    <property type="project" value="UniProtKB-KW"/>
</dbReference>
<dbReference type="SMART" id="SM00656">
    <property type="entry name" value="Amb_all"/>
    <property type="match status" value="1"/>
</dbReference>
<keyword evidence="2" id="KW-0119">Carbohydrate metabolism</keyword>
<comment type="subcellular location">
    <subcellularLocation>
        <location evidence="2">Secreted</location>
    </subcellularLocation>
</comment>
<dbReference type="InterPro" id="IPR045032">
    <property type="entry name" value="PEL"/>
</dbReference>
<dbReference type="GO" id="GO:0005576">
    <property type="term" value="C:extracellular region"/>
    <property type="evidence" value="ECO:0007669"/>
    <property type="project" value="UniProtKB-SubCell"/>
</dbReference>
<keyword evidence="2" id="KW-0964">Secreted</keyword>
<comment type="similarity">
    <text evidence="2">Belongs to the polysaccharide lyase 1 family.</text>
</comment>
<keyword evidence="5" id="KW-1185">Reference proteome</keyword>
<evidence type="ECO:0000256" key="2">
    <source>
        <dbReference type="RuleBase" id="RU361173"/>
    </source>
</evidence>
<dbReference type="Proteomes" id="UP000295632">
    <property type="component" value="Unassembled WGS sequence"/>
</dbReference>